<gene>
    <name evidence="6" type="ordered locus">Mtc_0282</name>
</gene>
<keyword evidence="2 4" id="KW-0238">DNA-binding</keyword>
<evidence type="ECO:0000313" key="6">
    <source>
        <dbReference type="EMBL" id="AFC99053.1"/>
    </source>
</evidence>
<evidence type="ECO:0000256" key="3">
    <source>
        <dbReference type="ARBA" id="ARBA00023163"/>
    </source>
</evidence>
<dbReference type="InterPro" id="IPR001387">
    <property type="entry name" value="Cro/C1-type_HTH"/>
</dbReference>
<dbReference type="Gene3D" id="1.10.260.40">
    <property type="entry name" value="lambda repressor-like DNA-binding domains"/>
    <property type="match status" value="1"/>
</dbReference>
<dbReference type="NCBIfam" id="NF003162">
    <property type="entry name" value="PRK04140.1"/>
    <property type="match status" value="1"/>
</dbReference>
<dbReference type="Pfam" id="PF26553">
    <property type="entry name" value="PDDEXK_19"/>
    <property type="match status" value="1"/>
</dbReference>
<dbReference type="RefSeq" id="WP_014404892.1">
    <property type="nucleotide sequence ID" value="NC_017034.1"/>
</dbReference>
<dbReference type="GO" id="GO:0003677">
    <property type="term" value="F:DNA binding"/>
    <property type="evidence" value="ECO:0007669"/>
    <property type="project" value="UniProtKB-KW"/>
</dbReference>
<dbReference type="HOGENOM" id="CLU_075726_0_0_2"/>
<dbReference type="AlphaFoldDB" id="H8I950"/>
<dbReference type="GO" id="GO:0003700">
    <property type="term" value="F:DNA-binding transcription factor activity"/>
    <property type="evidence" value="ECO:0007669"/>
    <property type="project" value="UniProtKB-UniRule"/>
</dbReference>
<evidence type="ECO:0000256" key="4">
    <source>
        <dbReference type="HAMAP-Rule" id="MF_00584"/>
    </source>
</evidence>
<dbReference type="OrthoDB" id="31424at2157"/>
<dbReference type="SUPFAM" id="SSF47413">
    <property type="entry name" value="lambda repressor-like DNA-binding domains"/>
    <property type="match status" value="1"/>
</dbReference>
<dbReference type="SMART" id="SM00530">
    <property type="entry name" value="HTH_XRE"/>
    <property type="match status" value="1"/>
</dbReference>
<dbReference type="EMBL" id="CP003243">
    <property type="protein sequence ID" value="AFC99053.1"/>
    <property type="molecule type" value="Genomic_DNA"/>
</dbReference>
<dbReference type="InterPro" id="IPR059051">
    <property type="entry name" value="MTH_967_PDDEXK"/>
</dbReference>
<dbReference type="PROSITE" id="PS50943">
    <property type="entry name" value="HTH_CROC1"/>
    <property type="match status" value="1"/>
</dbReference>
<dbReference type="eggNOG" id="arCOG04152">
    <property type="taxonomic scope" value="Archaea"/>
</dbReference>
<evidence type="ECO:0000256" key="1">
    <source>
        <dbReference type="ARBA" id="ARBA00023015"/>
    </source>
</evidence>
<accession>H8I950</accession>
<organism evidence="6 7">
    <name type="scientific">Methanocella conradii (strain DSM 24694 / JCM 17849 / CGMCC 1.5162 / HZ254)</name>
    <dbReference type="NCBI Taxonomy" id="1041930"/>
    <lineage>
        <taxon>Archaea</taxon>
        <taxon>Methanobacteriati</taxon>
        <taxon>Methanobacteriota</taxon>
        <taxon>Stenosarchaea group</taxon>
        <taxon>Methanomicrobia</taxon>
        <taxon>Methanocellales</taxon>
        <taxon>Methanocellaceae</taxon>
        <taxon>Methanocella</taxon>
    </lineage>
</organism>
<feature type="domain" description="HTH cro/C1-type" evidence="5">
    <location>
        <begin position="132"/>
        <end position="189"/>
    </location>
</feature>
<evidence type="ECO:0000256" key="2">
    <source>
        <dbReference type="ARBA" id="ARBA00023125"/>
    </source>
</evidence>
<dbReference type="GeneID" id="11970162"/>
<dbReference type="InterPro" id="IPR010982">
    <property type="entry name" value="Lambda_DNA-bd_dom_sf"/>
</dbReference>
<dbReference type="KEGG" id="mez:Mtc_0282"/>
<dbReference type="CDD" id="cd00093">
    <property type="entry name" value="HTH_XRE"/>
    <property type="match status" value="1"/>
</dbReference>
<keyword evidence="7" id="KW-1185">Reference proteome</keyword>
<sequence length="321" mass="35880">MTRDTLLDQAIHILQKAEFMISEKCDIRPRSFDFGARRGKTFLLVKVLSNIEGLGEDTSREMRRLAVLFNGTPIVIGEHTNDHPLESGAVYLRYGIPCVNIETFKDNFLEGVPPLVYAAPGGLYVEIDGDTLKAVREEKNISLGELAKHLAVSRRAISKYENGMSATIDIALKLEEILDTPLAKPINMLMMFEKPEDTPEKDDLKDASDLEKEVLGAMMNIGFDVFRTTKAPFNALSRDDENKVLTGVSDYSEAVVKRARFMSSLADVADAYSVFIVKKMSKSRNIGNTVLVRHEDLKEFDDSEDLLTLLLKRHAHNGANN</sequence>
<keyword evidence="1 4" id="KW-0805">Transcription regulation</keyword>
<dbReference type="STRING" id="1041930.Mtc_0282"/>
<dbReference type="Proteomes" id="UP000005233">
    <property type="component" value="Chromosome"/>
</dbReference>
<dbReference type="Pfam" id="PF01381">
    <property type="entry name" value="HTH_3"/>
    <property type="match status" value="1"/>
</dbReference>
<name>H8I950_METCZ</name>
<evidence type="ECO:0000259" key="5">
    <source>
        <dbReference type="PROSITE" id="PS50943"/>
    </source>
</evidence>
<dbReference type="HAMAP" id="MF_00584">
    <property type="entry name" value="HTH_type_cro_C1"/>
    <property type="match status" value="1"/>
</dbReference>
<protein>
    <recommendedName>
        <fullName evidence="4">Putative HTH-type transcriptional regulatory protein Mtc_0282</fullName>
    </recommendedName>
</protein>
<reference evidence="6 7" key="1">
    <citation type="journal article" date="2012" name="J. Bacteriol.">
        <title>Complete genome sequence of a thermophilic methanogen, Methanocella conradii HZ254, isolated from Chinese rice field soil.</title>
        <authorList>
            <person name="Lu Z."/>
            <person name="Lu Y."/>
        </authorList>
    </citation>
    <scope>NUCLEOTIDE SEQUENCE [LARGE SCALE GENOMIC DNA]</scope>
    <source>
        <strain evidence="7">DSM 24694 / JCM 17849 / CGMCC 1.5162 / HZ254</strain>
    </source>
</reference>
<evidence type="ECO:0000313" key="7">
    <source>
        <dbReference type="Proteomes" id="UP000005233"/>
    </source>
</evidence>
<dbReference type="InterPro" id="IPR020886">
    <property type="entry name" value="MTH_967-like"/>
</dbReference>
<keyword evidence="3 4" id="KW-0804">Transcription</keyword>
<proteinExistence type="inferred from homology"/>